<sequence length="91" mass="9303">MPSSDLAQVAAVTLLGACSSPLRVVHLQHFPPASRGPSTSSPCAQIPSPYALAPTQLRAPLCRCPSPLLALLRRGPCSAISSTQLAMAVAA</sequence>
<protein>
    <submittedName>
        <fullName evidence="1">Uncharacterized protein</fullName>
    </submittedName>
</protein>
<reference evidence="1" key="2">
    <citation type="submission" date="2019-07" db="EMBL/GenBank/DDBJ databases">
        <authorList>
            <person name="Seetharam A."/>
            <person name="Woodhouse M."/>
            <person name="Cannon E."/>
        </authorList>
    </citation>
    <scope>NUCLEOTIDE SEQUENCE [LARGE SCALE GENOMIC DNA]</scope>
    <source>
        <strain evidence="1">cv. B73</strain>
    </source>
</reference>
<evidence type="ECO:0000313" key="1">
    <source>
        <dbReference type="EnsemblPlants" id="Zm00001eb307150_P001"/>
    </source>
</evidence>
<keyword evidence="2" id="KW-1185">Reference proteome</keyword>
<dbReference type="Proteomes" id="UP000007305">
    <property type="component" value="Chromosome 7"/>
</dbReference>
<accession>A0A804Q868</accession>
<reference evidence="1" key="3">
    <citation type="submission" date="2021-05" db="UniProtKB">
        <authorList>
            <consortium name="EnsemblPlants"/>
        </authorList>
    </citation>
    <scope>IDENTIFICATION</scope>
    <source>
        <strain evidence="1">cv. B73</strain>
    </source>
</reference>
<name>A0A804Q868_MAIZE</name>
<reference evidence="2" key="1">
    <citation type="submission" date="2015-12" db="EMBL/GenBank/DDBJ databases">
        <title>Update maize B73 reference genome by single molecule sequencing technologies.</title>
        <authorList>
            <consortium name="Maize Genome Sequencing Project"/>
            <person name="Ware D."/>
        </authorList>
    </citation>
    <scope>NUCLEOTIDE SEQUENCE [LARGE SCALE GENOMIC DNA]</scope>
    <source>
        <strain evidence="2">cv. B73</strain>
    </source>
</reference>
<dbReference type="InParanoid" id="A0A804Q868"/>
<evidence type="ECO:0000313" key="2">
    <source>
        <dbReference type="Proteomes" id="UP000007305"/>
    </source>
</evidence>
<dbReference type="Gramene" id="Zm00001eb307150_T001">
    <property type="protein sequence ID" value="Zm00001eb307150_P001"/>
    <property type="gene ID" value="Zm00001eb307150"/>
</dbReference>
<dbReference type="EnsemblPlants" id="Zm00001eb307150_T001">
    <property type="protein sequence ID" value="Zm00001eb307150_P001"/>
    <property type="gene ID" value="Zm00001eb307150"/>
</dbReference>
<organism evidence="1 2">
    <name type="scientific">Zea mays</name>
    <name type="common">Maize</name>
    <dbReference type="NCBI Taxonomy" id="4577"/>
    <lineage>
        <taxon>Eukaryota</taxon>
        <taxon>Viridiplantae</taxon>
        <taxon>Streptophyta</taxon>
        <taxon>Embryophyta</taxon>
        <taxon>Tracheophyta</taxon>
        <taxon>Spermatophyta</taxon>
        <taxon>Magnoliopsida</taxon>
        <taxon>Liliopsida</taxon>
        <taxon>Poales</taxon>
        <taxon>Poaceae</taxon>
        <taxon>PACMAD clade</taxon>
        <taxon>Panicoideae</taxon>
        <taxon>Andropogonodae</taxon>
        <taxon>Andropogoneae</taxon>
        <taxon>Tripsacinae</taxon>
        <taxon>Zea</taxon>
    </lineage>
</organism>
<dbReference type="AlphaFoldDB" id="A0A804Q868"/>
<proteinExistence type="predicted"/>